<dbReference type="InterPro" id="IPR012469">
    <property type="entry name" value="DUF1688"/>
</dbReference>
<dbReference type="EMBL" id="JAFIMR010000021">
    <property type="protein sequence ID" value="KAI1865781.1"/>
    <property type="molecule type" value="Genomic_DNA"/>
</dbReference>
<sequence>MADTTNSDIAYLLSLQAVRERAQLVLQAAKEGSLNSFEYHEDRLPAVADFVIGIINRDFGPDRFSEIPPHGRWQHFDVGGVARVAPLLEKWESEGADKLERTRRLIDLFFVSVLVDAGAGDVWKFTEPGTGLVYGRSEGTAIASLHMFTSGVFSGPGAAAHSVNAVAMQSLKDDVFSHHFQTSSENPMVGVSSRVDLLNKVGASLLKLPEIFGPEGRPGSMVDYLTKTAKDANTLDYESLWSVLQKVLIPSWPKNRPSVAGNPIGDAWPLKVLADIAKKDGNEKEVATIVPFHKLTQWLGYSLTIPFVRVLGFKVVNGNLGTGLPEYRNGGLFYDLGALTLKPEVLKVGQQASGHDVPLFPATGDTIVEWRAMTVALLDELHKLVSAHFEKQGVTLTIAQMLEAGTWLGGRELAAKLRPDTKSSPLPIDGDGTLF</sequence>
<dbReference type="Proteomes" id="UP000829685">
    <property type="component" value="Unassembled WGS sequence"/>
</dbReference>
<evidence type="ECO:0008006" key="3">
    <source>
        <dbReference type="Google" id="ProtNLM"/>
    </source>
</evidence>
<reference evidence="1" key="1">
    <citation type="submission" date="2021-03" db="EMBL/GenBank/DDBJ databases">
        <title>Revisited historic fungal species revealed as producer of novel bioactive compounds through whole genome sequencing and comparative genomics.</title>
        <authorList>
            <person name="Vignolle G.A."/>
            <person name="Hochenegger N."/>
            <person name="Mach R.L."/>
            <person name="Mach-Aigner A.R."/>
            <person name="Javad Rahimi M."/>
            <person name="Salim K.A."/>
            <person name="Chan C.M."/>
            <person name="Lim L.B.L."/>
            <person name="Cai F."/>
            <person name="Druzhinina I.S."/>
            <person name="U'Ren J.M."/>
            <person name="Derntl C."/>
        </authorList>
    </citation>
    <scope>NUCLEOTIDE SEQUENCE</scope>
    <source>
        <strain evidence="1">TUCIM 5799</strain>
    </source>
</reference>
<dbReference type="PANTHER" id="PTHR31687">
    <property type="match status" value="1"/>
</dbReference>
<organism evidence="1 2">
    <name type="scientific">Neoarthrinium moseri</name>
    <dbReference type="NCBI Taxonomy" id="1658444"/>
    <lineage>
        <taxon>Eukaryota</taxon>
        <taxon>Fungi</taxon>
        <taxon>Dikarya</taxon>
        <taxon>Ascomycota</taxon>
        <taxon>Pezizomycotina</taxon>
        <taxon>Sordariomycetes</taxon>
        <taxon>Xylariomycetidae</taxon>
        <taxon>Amphisphaeriales</taxon>
        <taxon>Apiosporaceae</taxon>
        <taxon>Neoarthrinium</taxon>
    </lineage>
</organism>
<gene>
    <name evidence="1" type="ORF">JX265_008104</name>
</gene>
<protein>
    <recommendedName>
        <fullName evidence="3">DUF1688-domain-containing protein</fullName>
    </recommendedName>
</protein>
<comment type="caution">
    <text evidence="1">The sequence shown here is derived from an EMBL/GenBank/DDBJ whole genome shotgun (WGS) entry which is preliminary data.</text>
</comment>
<dbReference type="Pfam" id="PF07958">
    <property type="entry name" value="DUF1688"/>
    <property type="match status" value="1"/>
</dbReference>
<keyword evidence="2" id="KW-1185">Reference proteome</keyword>
<accession>A0A9Q0AN39</accession>
<name>A0A9Q0AN39_9PEZI</name>
<evidence type="ECO:0000313" key="2">
    <source>
        <dbReference type="Proteomes" id="UP000829685"/>
    </source>
</evidence>
<dbReference type="AlphaFoldDB" id="A0A9Q0AN39"/>
<proteinExistence type="predicted"/>
<evidence type="ECO:0000313" key="1">
    <source>
        <dbReference type="EMBL" id="KAI1865781.1"/>
    </source>
</evidence>
<dbReference type="PANTHER" id="PTHR31687:SF3">
    <property type="entry name" value="PROTEIN URG3"/>
    <property type="match status" value="1"/>
</dbReference>